<proteinExistence type="predicted"/>
<dbReference type="PATRIC" id="fig|545697.3.peg.392"/>
<reference evidence="1 2" key="1">
    <citation type="submission" date="2012-05" db="EMBL/GenBank/DDBJ databases">
        <authorList>
            <person name="Weinstock G."/>
            <person name="Sodergren E."/>
            <person name="Lobos E.A."/>
            <person name="Fulton L."/>
            <person name="Fulton R."/>
            <person name="Courtney L."/>
            <person name="Fronick C."/>
            <person name="O'Laughlin M."/>
            <person name="Godfrey J."/>
            <person name="Wilson R.M."/>
            <person name="Miner T."/>
            <person name="Farmer C."/>
            <person name="Delehaunty K."/>
            <person name="Cordes M."/>
            <person name="Minx P."/>
            <person name="Tomlinson C."/>
            <person name="Chen J."/>
            <person name="Wollam A."/>
            <person name="Pepin K.H."/>
            <person name="Bhonagiri V."/>
            <person name="Zhang X."/>
            <person name="Suruliraj S."/>
            <person name="Warren W."/>
            <person name="Mitreva M."/>
            <person name="Mardis E.R."/>
            <person name="Wilson R.K."/>
        </authorList>
    </citation>
    <scope>NUCLEOTIDE SEQUENCE [LARGE SCALE GENOMIC DNA]</scope>
    <source>
        <strain evidence="1 2">DSM 1785</strain>
    </source>
</reference>
<evidence type="ECO:0000313" key="2">
    <source>
        <dbReference type="Proteomes" id="UP000010420"/>
    </source>
</evidence>
<dbReference type="HOGENOM" id="CLU_192169_0_0_9"/>
<accession>L1QMT8</accession>
<evidence type="ECO:0008006" key="3">
    <source>
        <dbReference type="Google" id="ProtNLM"/>
    </source>
</evidence>
<dbReference type="eggNOG" id="ENOG502ZEXJ">
    <property type="taxonomic scope" value="Bacteria"/>
</dbReference>
<dbReference type="Proteomes" id="UP000010420">
    <property type="component" value="Unassembled WGS sequence"/>
</dbReference>
<protein>
    <recommendedName>
        <fullName evidence="3">Methyltransferase</fullName>
    </recommendedName>
</protein>
<dbReference type="STRING" id="545697.HMPREF0216_00399"/>
<dbReference type="EMBL" id="AMEZ01000013">
    <property type="protein sequence ID" value="EKY29040.1"/>
    <property type="molecule type" value="Genomic_DNA"/>
</dbReference>
<evidence type="ECO:0000313" key="1">
    <source>
        <dbReference type="EMBL" id="EKY29040.1"/>
    </source>
</evidence>
<dbReference type="AlphaFoldDB" id="L1QMT8"/>
<name>L1QMT8_9CLOT</name>
<comment type="caution">
    <text evidence="1">The sequence shown here is derived from an EMBL/GenBank/DDBJ whole genome shotgun (WGS) entry which is preliminary data.</text>
</comment>
<gene>
    <name evidence="1" type="ORF">HMPREF0216_00399</name>
</gene>
<keyword evidence="2" id="KW-1185">Reference proteome</keyword>
<dbReference type="RefSeq" id="WP_005210439.1">
    <property type="nucleotide sequence ID" value="NZ_KB291607.1"/>
</dbReference>
<organism evidence="1 2">
    <name type="scientific">Clostridium celatum DSM 1785</name>
    <dbReference type="NCBI Taxonomy" id="545697"/>
    <lineage>
        <taxon>Bacteria</taxon>
        <taxon>Bacillati</taxon>
        <taxon>Bacillota</taxon>
        <taxon>Clostridia</taxon>
        <taxon>Eubacteriales</taxon>
        <taxon>Clostridiaceae</taxon>
        <taxon>Clostridium</taxon>
    </lineage>
</organism>
<dbReference type="OrthoDB" id="1914848at2"/>
<sequence>MDKILIDVLVPAANRSFEIYIPLDLKFYEITLLVSKIISELSNGLFISNDDSILCERATGDILNINMSARELELKNGAKLMLL</sequence>